<sequence length="53" mass="6305">MRLLLDTHTVLRFFMGNSRLSDKVRDLVEDGHNHKAFDAFRDRLFCRGDRLRG</sequence>
<reference evidence="1 2" key="1">
    <citation type="journal article" date="2024" name="Front. Microbiol.">
        <title>Transcriptomic insights into the dominance of two phototrophs throughout the water column of a tropical hypersaline-alkaline crater lake (Dziani Dzaha, Mayotte).</title>
        <authorList>
            <person name="Duperron S."/>
            <person name="Halary S."/>
            <person name="Bouly J.-P."/>
            <person name="Roussel T."/>
            <person name="Hugoni M."/>
            <person name="Bruto M."/>
            <person name="Oger P."/>
            <person name="Duval C."/>
            <person name="Woo A."/>
            <person name="Jezequiel D."/>
            <person name="Ader M."/>
            <person name="Leboulanger C."/>
            <person name="Agogue H."/>
            <person name="Grossi V."/>
            <person name="Trousselier M."/>
            <person name="Bernard C."/>
        </authorList>
    </citation>
    <scope>NUCLEOTIDE SEQUENCE [LARGE SCALE GENOMIC DNA]</scope>
    <source>
        <strain evidence="1 2">PMC 851.14</strain>
    </source>
</reference>
<dbReference type="Proteomes" id="UP001387447">
    <property type="component" value="Unassembled WGS sequence"/>
</dbReference>
<dbReference type="EMBL" id="JBBWYZ010000016">
    <property type="protein sequence ID" value="MEK9513687.1"/>
    <property type="molecule type" value="Genomic_DNA"/>
</dbReference>
<name>A0ABU9EQK4_LIMFS</name>
<organism evidence="1 2">
    <name type="scientific">Limnospira fusiformis PMC 851.14</name>
    <dbReference type="NCBI Taxonomy" id="2219512"/>
    <lineage>
        <taxon>Bacteria</taxon>
        <taxon>Bacillati</taxon>
        <taxon>Cyanobacteriota</taxon>
        <taxon>Cyanophyceae</taxon>
        <taxon>Oscillatoriophycideae</taxon>
        <taxon>Oscillatoriales</taxon>
        <taxon>Sirenicapillariaceae</taxon>
        <taxon>Limnospira</taxon>
    </lineage>
</organism>
<gene>
    <name evidence="1" type="ORF">AAEJ74_18960</name>
</gene>
<keyword evidence="2" id="KW-1185">Reference proteome</keyword>
<proteinExistence type="predicted"/>
<evidence type="ECO:0000313" key="2">
    <source>
        <dbReference type="Proteomes" id="UP001387447"/>
    </source>
</evidence>
<comment type="caution">
    <text evidence="1">The sequence shown here is derived from an EMBL/GenBank/DDBJ whole genome shotgun (WGS) entry which is preliminary data.</text>
</comment>
<evidence type="ECO:0000313" key="1">
    <source>
        <dbReference type="EMBL" id="MEK9513687.1"/>
    </source>
</evidence>
<protein>
    <submittedName>
        <fullName evidence="1">Uncharacterized protein</fullName>
    </submittedName>
</protein>
<dbReference type="RefSeq" id="WP_006668557.1">
    <property type="nucleotide sequence ID" value="NZ_JBBWYZ010000016.1"/>
</dbReference>
<accession>A0ABU9EQK4</accession>